<keyword evidence="3" id="KW-1003">Cell membrane</keyword>
<dbReference type="OrthoDB" id="5506409at2"/>
<evidence type="ECO:0000313" key="9">
    <source>
        <dbReference type="EMBL" id="SDW78942.1"/>
    </source>
</evidence>
<keyword evidence="2" id="KW-0813">Transport</keyword>
<feature type="transmembrane region" description="Helical" evidence="7">
    <location>
        <begin position="42"/>
        <end position="58"/>
    </location>
</feature>
<dbReference type="SUPFAM" id="SSF103473">
    <property type="entry name" value="MFS general substrate transporter"/>
    <property type="match status" value="1"/>
</dbReference>
<keyword evidence="6 7" id="KW-0472">Membrane</keyword>
<keyword evidence="4 7" id="KW-0812">Transmembrane</keyword>
<evidence type="ECO:0000256" key="2">
    <source>
        <dbReference type="ARBA" id="ARBA00022448"/>
    </source>
</evidence>
<dbReference type="InterPro" id="IPR050189">
    <property type="entry name" value="MFS_Efflux_Transporters"/>
</dbReference>
<feature type="transmembrane region" description="Helical" evidence="7">
    <location>
        <begin position="229"/>
        <end position="251"/>
    </location>
</feature>
<proteinExistence type="predicted"/>
<feature type="transmembrane region" description="Helical" evidence="7">
    <location>
        <begin position="263"/>
        <end position="281"/>
    </location>
</feature>
<keyword evidence="10" id="KW-1185">Reference proteome</keyword>
<dbReference type="AlphaFoldDB" id="A0A1H2WE73"/>
<feature type="domain" description="Major facilitator superfamily (MFS) profile" evidence="8">
    <location>
        <begin position="1"/>
        <end position="383"/>
    </location>
</feature>
<dbReference type="Proteomes" id="UP000199488">
    <property type="component" value="Unassembled WGS sequence"/>
</dbReference>
<dbReference type="PANTHER" id="PTHR43124:SF3">
    <property type="entry name" value="CHLORAMPHENICOL EFFLUX PUMP RV0191"/>
    <property type="match status" value="1"/>
</dbReference>
<dbReference type="CDD" id="cd17473">
    <property type="entry name" value="MFS_arabinose_efflux_permease_like"/>
    <property type="match status" value="1"/>
</dbReference>
<dbReference type="EMBL" id="FNNC01000005">
    <property type="protein sequence ID" value="SDW78942.1"/>
    <property type="molecule type" value="Genomic_DNA"/>
</dbReference>
<name>A0A1H2WE73_9BACI</name>
<feature type="transmembrane region" description="Helical" evidence="7">
    <location>
        <begin position="357"/>
        <end position="379"/>
    </location>
</feature>
<feature type="transmembrane region" description="Helical" evidence="7">
    <location>
        <begin position="159"/>
        <end position="177"/>
    </location>
</feature>
<accession>A0A1H2WE73</accession>
<evidence type="ECO:0000256" key="7">
    <source>
        <dbReference type="SAM" id="Phobius"/>
    </source>
</evidence>
<dbReference type="Pfam" id="PF07690">
    <property type="entry name" value="MFS_1"/>
    <property type="match status" value="1"/>
</dbReference>
<reference evidence="9 10" key="1">
    <citation type="submission" date="2016-10" db="EMBL/GenBank/DDBJ databases">
        <authorList>
            <person name="de Groot N.N."/>
        </authorList>
    </citation>
    <scope>NUCLEOTIDE SEQUENCE [LARGE SCALE GENOMIC DNA]</scope>
    <source>
        <strain evidence="9 10">DSM 23126</strain>
    </source>
</reference>
<dbReference type="RefSeq" id="WP_091615383.1">
    <property type="nucleotide sequence ID" value="NZ_FNNC01000005.1"/>
</dbReference>
<evidence type="ECO:0000256" key="3">
    <source>
        <dbReference type="ARBA" id="ARBA00022475"/>
    </source>
</evidence>
<dbReference type="InterPro" id="IPR020846">
    <property type="entry name" value="MFS_dom"/>
</dbReference>
<feature type="transmembrane region" description="Helical" evidence="7">
    <location>
        <begin position="70"/>
        <end position="93"/>
    </location>
</feature>
<evidence type="ECO:0000256" key="5">
    <source>
        <dbReference type="ARBA" id="ARBA00022989"/>
    </source>
</evidence>
<dbReference type="GO" id="GO:0005886">
    <property type="term" value="C:plasma membrane"/>
    <property type="evidence" value="ECO:0007669"/>
    <property type="project" value="UniProtKB-SubCell"/>
</dbReference>
<dbReference type="PANTHER" id="PTHR43124">
    <property type="entry name" value="PURINE EFFLUX PUMP PBUE"/>
    <property type="match status" value="1"/>
</dbReference>
<sequence>MSQKLAILSISLITVMAGATISPALGAISEAFPDANETSIKLINTLHALFIIPFTFISSRLTKRVSKKSVLTAGLTLYVIGGLGGAFAPTLWLLLVSRAVLGIAVGLIMPISTSLIPDFYEGKEKTIMMGKVSASNQLGGIISIVLAGILAGILWRLTFAVYGLALLVLVLVFFFLPKQKPEAVSASDGSTSRGVEKPIFALAGGMFIVFLFFYSIPTNMAIFLQENNIASASLTGVMIASLNVGGFAAGSMLGSITGRMGRWTVPLQLAVTGVGFVLIAFGGRAALITIGIVLIGIGLGTVIPLIFDRVTKVSSAAQMSLAMAVVQSFMYFGQFISPLVLDVVGRLAGSSIGANQFIYAFSGITALVVAAMVFLFKAFGKRKTPEEEK</sequence>
<feature type="transmembrane region" description="Helical" evidence="7">
    <location>
        <begin position="99"/>
        <end position="120"/>
    </location>
</feature>
<dbReference type="InterPro" id="IPR036259">
    <property type="entry name" value="MFS_trans_sf"/>
</dbReference>
<comment type="subcellular location">
    <subcellularLocation>
        <location evidence="1">Cell membrane</location>
        <topology evidence="1">Multi-pass membrane protein</topology>
    </subcellularLocation>
</comment>
<organism evidence="9 10">
    <name type="scientific">Marinococcus luteus</name>
    <dbReference type="NCBI Taxonomy" id="1122204"/>
    <lineage>
        <taxon>Bacteria</taxon>
        <taxon>Bacillati</taxon>
        <taxon>Bacillota</taxon>
        <taxon>Bacilli</taxon>
        <taxon>Bacillales</taxon>
        <taxon>Bacillaceae</taxon>
        <taxon>Marinococcus</taxon>
    </lineage>
</organism>
<dbReference type="InterPro" id="IPR011701">
    <property type="entry name" value="MFS"/>
</dbReference>
<evidence type="ECO:0000313" key="10">
    <source>
        <dbReference type="Proteomes" id="UP000199488"/>
    </source>
</evidence>
<dbReference type="GO" id="GO:0022857">
    <property type="term" value="F:transmembrane transporter activity"/>
    <property type="evidence" value="ECO:0007669"/>
    <property type="project" value="InterPro"/>
</dbReference>
<feature type="transmembrane region" description="Helical" evidence="7">
    <location>
        <begin position="198"/>
        <end position="217"/>
    </location>
</feature>
<feature type="transmembrane region" description="Helical" evidence="7">
    <location>
        <begin position="287"/>
        <end position="307"/>
    </location>
</feature>
<dbReference type="STRING" id="1122204.SAMN05421781_2391"/>
<dbReference type="PROSITE" id="PS50850">
    <property type="entry name" value="MFS"/>
    <property type="match status" value="1"/>
</dbReference>
<evidence type="ECO:0000256" key="1">
    <source>
        <dbReference type="ARBA" id="ARBA00004651"/>
    </source>
</evidence>
<evidence type="ECO:0000256" key="4">
    <source>
        <dbReference type="ARBA" id="ARBA00022692"/>
    </source>
</evidence>
<keyword evidence="5 7" id="KW-1133">Transmembrane helix</keyword>
<dbReference type="Gene3D" id="1.20.1250.20">
    <property type="entry name" value="MFS general substrate transporter like domains"/>
    <property type="match status" value="1"/>
</dbReference>
<evidence type="ECO:0000256" key="6">
    <source>
        <dbReference type="ARBA" id="ARBA00023136"/>
    </source>
</evidence>
<evidence type="ECO:0000259" key="8">
    <source>
        <dbReference type="PROSITE" id="PS50850"/>
    </source>
</evidence>
<gene>
    <name evidence="9" type="ORF">SAMN05421781_2391</name>
</gene>
<feature type="transmembrane region" description="Helical" evidence="7">
    <location>
        <begin position="132"/>
        <end position="153"/>
    </location>
</feature>
<protein>
    <submittedName>
        <fullName evidence="9">Predicted arabinose efflux permease, MFS family</fullName>
    </submittedName>
</protein>
<feature type="transmembrane region" description="Helical" evidence="7">
    <location>
        <begin position="319"/>
        <end position="337"/>
    </location>
</feature>